<evidence type="ECO:0008006" key="3">
    <source>
        <dbReference type="Google" id="ProtNLM"/>
    </source>
</evidence>
<proteinExistence type="predicted"/>
<dbReference type="AlphaFoldDB" id="A0A9J9UB89"/>
<gene>
    <name evidence="1" type="ordered locus">Dtpsy_1660</name>
</gene>
<sequence length="104" mass="10933">MTFADNLRQLPSIAHLAALQLLDDAGQVVATIPNQQGKTGSLTVYAALAAKHGGITVAAAQEGLELFAEHTADARQHPGSHPNIDRLLQVIETGQGYRVALVQA</sequence>
<keyword evidence="2" id="KW-1185">Reference proteome</keyword>
<dbReference type="RefSeq" id="WP_015913208.1">
    <property type="nucleotide sequence ID" value="NC_011992.1"/>
</dbReference>
<dbReference type="KEGG" id="dia:Dtpsy_1660"/>
<dbReference type="InterPro" id="IPR016755">
    <property type="entry name" value="UCP019302"/>
</dbReference>
<dbReference type="PIRSF" id="PIRSF019302">
    <property type="entry name" value="UCP019302"/>
    <property type="match status" value="1"/>
</dbReference>
<accession>A0A9J9UB89</accession>
<dbReference type="Proteomes" id="UP000000450">
    <property type="component" value="Chromosome"/>
</dbReference>
<name>A0A9J9UB89_ACIET</name>
<evidence type="ECO:0000313" key="1">
    <source>
        <dbReference type="EMBL" id="ACM33118.1"/>
    </source>
</evidence>
<evidence type="ECO:0000313" key="2">
    <source>
        <dbReference type="Proteomes" id="UP000000450"/>
    </source>
</evidence>
<dbReference type="EMBL" id="CP001392">
    <property type="protein sequence ID" value="ACM33118.1"/>
    <property type="molecule type" value="Genomic_DNA"/>
</dbReference>
<reference evidence="1 2" key="1">
    <citation type="journal article" date="2010" name="J. Bacteriol.">
        <title>Completed genome sequence of the anaerobic iron-oxidizing bacterium Acidovorax ebreus strain TPSY.</title>
        <authorList>
            <person name="Byrne-Bailey K.G."/>
            <person name="Weber K.A."/>
            <person name="Chair A.H."/>
            <person name="Bose S."/>
            <person name="Knox T."/>
            <person name="Spanbauer T.L."/>
            <person name="Chertkov O."/>
            <person name="Coates J.D."/>
        </authorList>
    </citation>
    <scope>NUCLEOTIDE SEQUENCE [LARGE SCALE GENOMIC DNA]</scope>
    <source>
        <strain evidence="1 2">TPSY</strain>
    </source>
</reference>
<organism evidence="1 2">
    <name type="scientific">Acidovorax ebreus (strain TPSY)</name>
    <name type="common">Diaphorobacter sp. (strain TPSY)</name>
    <dbReference type="NCBI Taxonomy" id="535289"/>
    <lineage>
        <taxon>Bacteria</taxon>
        <taxon>Pseudomonadati</taxon>
        <taxon>Pseudomonadota</taxon>
        <taxon>Betaproteobacteria</taxon>
        <taxon>Burkholderiales</taxon>
        <taxon>Comamonadaceae</taxon>
        <taxon>Diaphorobacter</taxon>
    </lineage>
</organism>
<protein>
    <recommendedName>
        <fullName evidence="3">DUF2322 family protein</fullName>
    </recommendedName>
</protein>
<dbReference type="Pfam" id="PF10084">
    <property type="entry name" value="DUF2322"/>
    <property type="match status" value="1"/>
</dbReference>